<dbReference type="RefSeq" id="WP_034743537.1">
    <property type="nucleotide sequence ID" value="NZ_AWFG01000074.1"/>
</dbReference>
<comment type="caution">
    <text evidence="11">The sequence shown here is derived from an EMBL/GenBank/DDBJ whole genome shotgun (WGS) entry which is preliminary data.</text>
</comment>
<keyword evidence="5" id="KW-1003">Cell membrane</keyword>
<evidence type="ECO:0000256" key="5">
    <source>
        <dbReference type="ARBA" id="ARBA00022475"/>
    </source>
</evidence>
<reference evidence="11 12" key="1">
    <citation type="journal article" date="2014" name="Antonie Van Leeuwenhoek">
        <title>Hyphomonas beringensis sp. nov. and Hyphomonas chukchiensis sp. nov., isolated from surface seawater of the Bering Sea and Chukchi Sea.</title>
        <authorList>
            <person name="Li C."/>
            <person name="Lai Q."/>
            <person name="Li G."/>
            <person name="Dong C."/>
            <person name="Wang J."/>
            <person name="Liao Y."/>
            <person name="Shao Z."/>
        </authorList>
    </citation>
    <scope>NUCLEOTIDE SEQUENCE [LARGE SCALE GENOMIC DNA]</scope>
    <source>
        <strain evidence="11 12">BH-BN04-4</strain>
    </source>
</reference>
<dbReference type="Proteomes" id="UP000027190">
    <property type="component" value="Unassembled WGS sequence"/>
</dbReference>
<organism evidence="11 12">
    <name type="scientific">Hyphomonas chukchiensis</name>
    <dbReference type="NCBI Taxonomy" id="1280947"/>
    <lineage>
        <taxon>Bacteria</taxon>
        <taxon>Pseudomonadati</taxon>
        <taxon>Pseudomonadota</taxon>
        <taxon>Alphaproteobacteria</taxon>
        <taxon>Hyphomonadales</taxon>
        <taxon>Hyphomonadaceae</taxon>
        <taxon>Hyphomonas</taxon>
    </lineage>
</organism>
<evidence type="ECO:0000256" key="6">
    <source>
        <dbReference type="ARBA" id="ARBA00022519"/>
    </source>
</evidence>
<dbReference type="InterPro" id="IPR022792">
    <property type="entry name" value="T2SS_protein-GspN"/>
</dbReference>
<dbReference type="GO" id="GO:0015628">
    <property type="term" value="P:protein secretion by the type II secretion system"/>
    <property type="evidence" value="ECO:0007669"/>
    <property type="project" value="InterPro"/>
</dbReference>
<dbReference type="GO" id="GO:0005886">
    <property type="term" value="C:plasma membrane"/>
    <property type="evidence" value="ECO:0007669"/>
    <property type="project" value="UniProtKB-SubCell"/>
</dbReference>
<comment type="similarity">
    <text evidence="2">Belongs to the GSP N family.</text>
</comment>
<protein>
    <recommendedName>
        <fullName evidence="3">Type II secretion system protein N</fullName>
    </recommendedName>
    <alternativeName>
        <fullName evidence="10">General secretion pathway protein N</fullName>
    </alternativeName>
</protein>
<dbReference type="GO" id="GO:0015627">
    <property type="term" value="C:type II protein secretion system complex"/>
    <property type="evidence" value="ECO:0007669"/>
    <property type="project" value="InterPro"/>
</dbReference>
<dbReference type="Pfam" id="PF01203">
    <property type="entry name" value="T2SSN"/>
    <property type="match status" value="1"/>
</dbReference>
<evidence type="ECO:0000256" key="8">
    <source>
        <dbReference type="ARBA" id="ARBA00022927"/>
    </source>
</evidence>
<evidence type="ECO:0000313" key="12">
    <source>
        <dbReference type="Proteomes" id="UP000027190"/>
    </source>
</evidence>
<dbReference type="eggNOG" id="ENOG5033A9B">
    <property type="taxonomic scope" value="Bacteria"/>
</dbReference>
<proteinExistence type="inferred from homology"/>
<evidence type="ECO:0000256" key="9">
    <source>
        <dbReference type="ARBA" id="ARBA00023136"/>
    </source>
</evidence>
<comment type="subcellular location">
    <subcellularLocation>
        <location evidence="1">Cell inner membrane</location>
    </subcellularLocation>
</comment>
<keyword evidence="4" id="KW-0813">Transport</keyword>
<name>A0A062UEB4_9PROT</name>
<dbReference type="EMBL" id="AWFG01000074">
    <property type="protein sequence ID" value="KCZ54475.1"/>
    <property type="molecule type" value="Genomic_DNA"/>
</dbReference>
<dbReference type="AlphaFoldDB" id="A0A062UEB4"/>
<keyword evidence="6" id="KW-0997">Cell inner membrane</keyword>
<evidence type="ECO:0000256" key="1">
    <source>
        <dbReference type="ARBA" id="ARBA00004533"/>
    </source>
</evidence>
<keyword evidence="7" id="KW-0812">Transmembrane</keyword>
<keyword evidence="8" id="KW-0653">Protein transport</keyword>
<keyword evidence="12" id="KW-1185">Reference proteome</keyword>
<evidence type="ECO:0000313" key="11">
    <source>
        <dbReference type="EMBL" id="KCZ54475.1"/>
    </source>
</evidence>
<dbReference type="STRING" id="1280947.HY30_09320"/>
<keyword evidence="9" id="KW-0472">Membrane</keyword>
<gene>
    <name evidence="11" type="ORF">HY30_09320</name>
</gene>
<evidence type="ECO:0000256" key="4">
    <source>
        <dbReference type="ARBA" id="ARBA00022448"/>
    </source>
</evidence>
<dbReference type="PATRIC" id="fig|1280947.3.peg.3314"/>
<sequence>MKRIALILVFLAALVVGLISGIPLSSAMRNAGLIEQGIGWQQARGTIWHGQVTGLVYRGTPAGALDIRSSPLSLFTGSIASDINWGAPTGRARVRVAVSPSSVNLSNLGAEVDISRLDGIHDELRRIGGTLKLSNGAIRLDHAGHCSRASGAAQLDLVRRLGVQYGRDWPILTGSPVCTDGTLRLPLSGDGPNGERFQVTLSTLPDGRTGMEVHVEKLDPQATAALATLGFTNAGNGYTLSREAALTGKN</sequence>
<evidence type="ECO:0000256" key="10">
    <source>
        <dbReference type="ARBA" id="ARBA00030772"/>
    </source>
</evidence>
<evidence type="ECO:0000256" key="2">
    <source>
        <dbReference type="ARBA" id="ARBA00007208"/>
    </source>
</evidence>
<dbReference type="OrthoDB" id="7631278at2"/>
<evidence type="ECO:0000256" key="3">
    <source>
        <dbReference type="ARBA" id="ARBA00021563"/>
    </source>
</evidence>
<evidence type="ECO:0000256" key="7">
    <source>
        <dbReference type="ARBA" id="ARBA00022692"/>
    </source>
</evidence>
<accession>A0A062UEB4</accession>